<dbReference type="RefSeq" id="WP_182811183.1">
    <property type="nucleotide sequence ID" value="NZ_JACJFM010000048.1"/>
</dbReference>
<keyword evidence="3" id="KW-0238">DNA-binding</keyword>
<keyword evidence="7" id="KW-1185">Reference proteome</keyword>
<gene>
    <name evidence="6" type="ORF">H4O21_21890</name>
</gene>
<evidence type="ECO:0000313" key="6">
    <source>
        <dbReference type="EMBL" id="MBB1489268.1"/>
    </source>
</evidence>
<comment type="caution">
    <text evidence="6">The sequence shown here is derived from an EMBL/GenBank/DDBJ whole genome shotgun (WGS) entry which is preliminary data.</text>
</comment>
<accession>A0A839IWD2</accession>
<dbReference type="SUPFAM" id="SSF53850">
    <property type="entry name" value="Periplasmic binding protein-like II"/>
    <property type="match status" value="1"/>
</dbReference>
<reference evidence="6 7" key="1">
    <citation type="submission" date="2020-08" db="EMBL/GenBank/DDBJ databases">
        <title>Oceanospirillum sp. nov. isolated from marine sediment.</title>
        <authorList>
            <person name="Ji X."/>
        </authorList>
    </citation>
    <scope>NUCLEOTIDE SEQUENCE [LARGE SCALE GENOMIC DNA]</scope>
    <source>
        <strain evidence="6 7">D5</strain>
    </source>
</reference>
<evidence type="ECO:0000256" key="1">
    <source>
        <dbReference type="ARBA" id="ARBA00009437"/>
    </source>
</evidence>
<dbReference type="PANTHER" id="PTHR30419:SF8">
    <property type="entry name" value="NITROGEN ASSIMILATION TRANSCRIPTIONAL ACTIVATOR-RELATED"/>
    <property type="match status" value="1"/>
</dbReference>
<dbReference type="InterPro" id="IPR005119">
    <property type="entry name" value="LysR_subst-bd"/>
</dbReference>
<dbReference type="Pfam" id="PF03466">
    <property type="entry name" value="LysR_substrate"/>
    <property type="match status" value="1"/>
</dbReference>
<dbReference type="Gene3D" id="1.10.10.10">
    <property type="entry name" value="Winged helix-like DNA-binding domain superfamily/Winged helix DNA-binding domain"/>
    <property type="match status" value="1"/>
</dbReference>
<evidence type="ECO:0000259" key="5">
    <source>
        <dbReference type="PROSITE" id="PS50931"/>
    </source>
</evidence>
<protein>
    <submittedName>
        <fullName evidence="6">LysR family transcriptional regulator</fullName>
    </submittedName>
</protein>
<evidence type="ECO:0000313" key="7">
    <source>
        <dbReference type="Proteomes" id="UP000565262"/>
    </source>
</evidence>
<dbReference type="GO" id="GO:0003700">
    <property type="term" value="F:DNA-binding transcription factor activity"/>
    <property type="evidence" value="ECO:0007669"/>
    <property type="project" value="InterPro"/>
</dbReference>
<dbReference type="Pfam" id="PF00126">
    <property type="entry name" value="HTH_1"/>
    <property type="match status" value="1"/>
</dbReference>
<dbReference type="PRINTS" id="PR00039">
    <property type="entry name" value="HTHLYSR"/>
</dbReference>
<comment type="similarity">
    <text evidence="1">Belongs to the LysR transcriptional regulatory family.</text>
</comment>
<feature type="domain" description="HTH lysR-type" evidence="5">
    <location>
        <begin position="3"/>
        <end position="59"/>
    </location>
</feature>
<evidence type="ECO:0000256" key="2">
    <source>
        <dbReference type="ARBA" id="ARBA00023015"/>
    </source>
</evidence>
<organism evidence="6 7">
    <name type="scientific">Oceanospirillum sediminis</name>
    <dbReference type="NCBI Taxonomy" id="2760088"/>
    <lineage>
        <taxon>Bacteria</taxon>
        <taxon>Pseudomonadati</taxon>
        <taxon>Pseudomonadota</taxon>
        <taxon>Gammaproteobacteria</taxon>
        <taxon>Oceanospirillales</taxon>
        <taxon>Oceanospirillaceae</taxon>
        <taxon>Oceanospirillum</taxon>
    </lineage>
</organism>
<dbReference type="GO" id="GO:0005829">
    <property type="term" value="C:cytosol"/>
    <property type="evidence" value="ECO:0007669"/>
    <property type="project" value="TreeGrafter"/>
</dbReference>
<dbReference type="InterPro" id="IPR036388">
    <property type="entry name" value="WH-like_DNA-bd_sf"/>
</dbReference>
<name>A0A839IWD2_9GAMM</name>
<dbReference type="PROSITE" id="PS50931">
    <property type="entry name" value="HTH_LYSR"/>
    <property type="match status" value="1"/>
</dbReference>
<dbReference type="InterPro" id="IPR000847">
    <property type="entry name" value="LysR_HTH_N"/>
</dbReference>
<evidence type="ECO:0000256" key="4">
    <source>
        <dbReference type="ARBA" id="ARBA00023163"/>
    </source>
</evidence>
<keyword evidence="2" id="KW-0805">Transcription regulation</keyword>
<dbReference type="CDD" id="cd08440">
    <property type="entry name" value="PBP2_LTTR_like_4"/>
    <property type="match status" value="1"/>
</dbReference>
<dbReference type="Gene3D" id="3.40.190.290">
    <property type="match status" value="1"/>
</dbReference>
<dbReference type="InterPro" id="IPR050950">
    <property type="entry name" value="HTH-type_LysR_regulators"/>
</dbReference>
<keyword evidence="4" id="KW-0804">Transcription</keyword>
<dbReference type="AlphaFoldDB" id="A0A839IWD2"/>
<dbReference type="Proteomes" id="UP000565262">
    <property type="component" value="Unassembled WGS sequence"/>
</dbReference>
<sequence length="303" mass="34249">MNLKLQQLYHFTLVAEEKGFRNAASRANRSQAAISSSIKELERSLGQALFEHGNKARLTPFGKACLPRVQNMLIQADQLETDLFALARGEKGRIRVASIPSVASRLLPAVLAEFSAHYPDVEVELEDDTAERVEARLLRGEVDIALGNQVKESAVPKENSLAKKSHRVDFKLLLHDPIGVVCSRHHPLTQLYRPIHWKDLKQHNRIYNGTVRLLRNTPLHDLMEDARYRVSNMMSLYSMLEQGLGVTTLPQLATSAAHSELVWLPLKSPKLERAIGIQQLTDRTLSPQAQSFYDMCCYMLFDE</sequence>
<dbReference type="SUPFAM" id="SSF46785">
    <property type="entry name" value="Winged helix' DNA-binding domain"/>
    <property type="match status" value="1"/>
</dbReference>
<proteinExistence type="inferred from homology"/>
<dbReference type="PANTHER" id="PTHR30419">
    <property type="entry name" value="HTH-TYPE TRANSCRIPTIONAL REGULATOR YBHD"/>
    <property type="match status" value="1"/>
</dbReference>
<dbReference type="GO" id="GO:0003677">
    <property type="term" value="F:DNA binding"/>
    <property type="evidence" value="ECO:0007669"/>
    <property type="project" value="UniProtKB-KW"/>
</dbReference>
<dbReference type="InterPro" id="IPR036390">
    <property type="entry name" value="WH_DNA-bd_sf"/>
</dbReference>
<evidence type="ECO:0000256" key="3">
    <source>
        <dbReference type="ARBA" id="ARBA00023125"/>
    </source>
</evidence>
<dbReference type="EMBL" id="JACJFM010000048">
    <property type="protein sequence ID" value="MBB1489268.1"/>
    <property type="molecule type" value="Genomic_DNA"/>
</dbReference>